<dbReference type="Proteomes" id="UP000663801">
    <property type="component" value="Unassembled WGS sequence"/>
</dbReference>
<name>A0A939C6C4_9ACTN</name>
<dbReference type="RefSeq" id="WP_205258024.1">
    <property type="nucleotide sequence ID" value="NZ_BAAAPV010000002.1"/>
</dbReference>
<feature type="compositionally biased region" description="Basic and acidic residues" evidence="1">
    <location>
        <begin position="52"/>
        <end position="65"/>
    </location>
</feature>
<sequence>MTRPEDLTADQQAIVDQSDDVRDPADDSDEMNDPTLMTDTYPEALDRKLEAAEGAIEAHRSETDTRTIWGNGRTGPEEAEGLTGP</sequence>
<reference evidence="2" key="1">
    <citation type="submission" date="2021-01" db="EMBL/GenBank/DDBJ databases">
        <title>KCTC 19127 draft genome.</title>
        <authorList>
            <person name="An D."/>
        </authorList>
    </citation>
    <scope>NUCLEOTIDE SEQUENCE</scope>
    <source>
        <strain evidence="2">KCTC 19127</strain>
    </source>
</reference>
<keyword evidence="3" id="KW-1185">Reference proteome</keyword>
<dbReference type="EMBL" id="JAERWL010000014">
    <property type="protein sequence ID" value="MBM9477899.1"/>
    <property type="molecule type" value="Genomic_DNA"/>
</dbReference>
<feature type="region of interest" description="Disordered" evidence="1">
    <location>
        <begin position="52"/>
        <end position="85"/>
    </location>
</feature>
<gene>
    <name evidence="2" type="ORF">JL107_15735</name>
</gene>
<evidence type="ECO:0000256" key="1">
    <source>
        <dbReference type="SAM" id="MobiDB-lite"/>
    </source>
</evidence>
<accession>A0A939C6C4</accession>
<dbReference type="AlphaFoldDB" id="A0A939C6C4"/>
<proteinExistence type="predicted"/>
<comment type="caution">
    <text evidence="2">The sequence shown here is derived from an EMBL/GenBank/DDBJ whole genome shotgun (WGS) entry which is preliminary data.</text>
</comment>
<evidence type="ECO:0000313" key="3">
    <source>
        <dbReference type="Proteomes" id="UP000663801"/>
    </source>
</evidence>
<protein>
    <submittedName>
        <fullName evidence="2">Uncharacterized protein</fullName>
    </submittedName>
</protein>
<feature type="region of interest" description="Disordered" evidence="1">
    <location>
        <begin position="1"/>
        <end position="38"/>
    </location>
</feature>
<evidence type="ECO:0000313" key="2">
    <source>
        <dbReference type="EMBL" id="MBM9477899.1"/>
    </source>
</evidence>
<organism evidence="2 3">
    <name type="scientific">Nakamurella flavida</name>
    <dbReference type="NCBI Taxonomy" id="363630"/>
    <lineage>
        <taxon>Bacteria</taxon>
        <taxon>Bacillati</taxon>
        <taxon>Actinomycetota</taxon>
        <taxon>Actinomycetes</taxon>
        <taxon>Nakamurellales</taxon>
        <taxon>Nakamurellaceae</taxon>
        <taxon>Nakamurella</taxon>
    </lineage>
</organism>